<evidence type="ECO:0000313" key="7">
    <source>
        <dbReference type="Proteomes" id="UP000440498"/>
    </source>
</evidence>
<sequence length="194" mass="21099">MKHFSEISESALRVVDAAEGLIQQRGYNGFSYDDVAKLVGIKKPSIHHHFATKGDLAATVAQRYTHRFREQLLRIEGHHAKAADRLAAYAALFENTYAIDQRLCVCGMLGAEVNSLPAGVTHEVSRFFEVNTDWLATVIADGQRAQQLRPLPEARALAETFLAALEGAMIVSRSSGSARGPAGVAHTFLLSLLA</sequence>
<evidence type="ECO:0000256" key="3">
    <source>
        <dbReference type="ARBA" id="ARBA00023163"/>
    </source>
</evidence>
<proteinExistence type="predicted"/>
<dbReference type="PROSITE" id="PS50977">
    <property type="entry name" value="HTH_TETR_2"/>
    <property type="match status" value="1"/>
</dbReference>
<feature type="DNA-binding region" description="H-T-H motif" evidence="4">
    <location>
        <begin position="31"/>
        <end position="50"/>
    </location>
</feature>
<dbReference type="RefSeq" id="WP_152841456.1">
    <property type="nucleotide sequence ID" value="NZ_WHUG01000020.1"/>
</dbReference>
<dbReference type="InterPro" id="IPR009057">
    <property type="entry name" value="Homeodomain-like_sf"/>
</dbReference>
<evidence type="ECO:0000256" key="1">
    <source>
        <dbReference type="ARBA" id="ARBA00023015"/>
    </source>
</evidence>
<protein>
    <submittedName>
        <fullName evidence="6">TetR family transcriptional regulator</fullName>
    </submittedName>
</protein>
<keyword evidence="7" id="KW-1185">Reference proteome</keyword>
<name>A0A6A7NB23_9BURK</name>
<dbReference type="EMBL" id="WHUG01000020">
    <property type="protein sequence ID" value="MQA42349.1"/>
    <property type="molecule type" value="Genomic_DNA"/>
</dbReference>
<dbReference type="Gene3D" id="1.10.357.10">
    <property type="entry name" value="Tetracycline Repressor, domain 2"/>
    <property type="match status" value="1"/>
</dbReference>
<comment type="caution">
    <text evidence="6">The sequence shown here is derived from an EMBL/GenBank/DDBJ whole genome shotgun (WGS) entry which is preliminary data.</text>
</comment>
<dbReference type="Proteomes" id="UP000440498">
    <property type="component" value="Unassembled WGS sequence"/>
</dbReference>
<dbReference type="SUPFAM" id="SSF46689">
    <property type="entry name" value="Homeodomain-like"/>
    <property type="match status" value="1"/>
</dbReference>
<evidence type="ECO:0000256" key="4">
    <source>
        <dbReference type="PROSITE-ProRule" id="PRU00335"/>
    </source>
</evidence>
<dbReference type="PRINTS" id="PR00455">
    <property type="entry name" value="HTHTETR"/>
</dbReference>
<feature type="domain" description="HTH tetR-type" evidence="5">
    <location>
        <begin position="8"/>
        <end position="68"/>
    </location>
</feature>
<dbReference type="GO" id="GO:0003677">
    <property type="term" value="F:DNA binding"/>
    <property type="evidence" value="ECO:0007669"/>
    <property type="project" value="UniProtKB-UniRule"/>
</dbReference>
<dbReference type="InterPro" id="IPR011075">
    <property type="entry name" value="TetR_C"/>
</dbReference>
<organism evidence="6 7">
    <name type="scientific">Rugamonas aquatica</name>
    <dbReference type="NCBI Taxonomy" id="2743357"/>
    <lineage>
        <taxon>Bacteria</taxon>
        <taxon>Pseudomonadati</taxon>
        <taxon>Pseudomonadota</taxon>
        <taxon>Betaproteobacteria</taxon>
        <taxon>Burkholderiales</taxon>
        <taxon>Oxalobacteraceae</taxon>
        <taxon>Telluria group</taxon>
        <taxon>Rugamonas</taxon>
    </lineage>
</organism>
<dbReference type="PANTHER" id="PTHR47506:SF1">
    <property type="entry name" value="HTH-TYPE TRANSCRIPTIONAL REGULATOR YJDC"/>
    <property type="match status" value="1"/>
</dbReference>
<accession>A0A6A7NB23</accession>
<evidence type="ECO:0000313" key="6">
    <source>
        <dbReference type="EMBL" id="MQA42349.1"/>
    </source>
</evidence>
<reference evidence="6 7" key="1">
    <citation type="submission" date="2019-10" db="EMBL/GenBank/DDBJ databases">
        <title>Two novel species isolated from a subtropical stream in China.</title>
        <authorList>
            <person name="Lu H."/>
        </authorList>
    </citation>
    <scope>NUCLEOTIDE SEQUENCE [LARGE SCALE GENOMIC DNA]</scope>
    <source>
        <strain evidence="6 7">FT29W</strain>
    </source>
</reference>
<evidence type="ECO:0000259" key="5">
    <source>
        <dbReference type="PROSITE" id="PS50977"/>
    </source>
</evidence>
<dbReference type="InterPro" id="IPR001647">
    <property type="entry name" value="HTH_TetR"/>
</dbReference>
<keyword evidence="3" id="KW-0804">Transcription</keyword>
<dbReference type="InterPro" id="IPR036271">
    <property type="entry name" value="Tet_transcr_reg_TetR-rel_C_sf"/>
</dbReference>
<gene>
    <name evidence="6" type="ORF">GEV02_29850</name>
</gene>
<keyword evidence="1" id="KW-0805">Transcription regulation</keyword>
<keyword evidence="2 4" id="KW-0238">DNA-binding</keyword>
<dbReference type="PANTHER" id="PTHR47506">
    <property type="entry name" value="TRANSCRIPTIONAL REGULATORY PROTEIN"/>
    <property type="match status" value="1"/>
</dbReference>
<dbReference type="Pfam" id="PF00440">
    <property type="entry name" value="TetR_N"/>
    <property type="match status" value="1"/>
</dbReference>
<dbReference type="Pfam" id="PF16925">
    <property type="entry name" value="TetR_C_13"/>
    <property type="match status" value="1"/>
</dbReference>
<dbReference type="SUPFAM" id="SSF48498">
    <property type="entry name" value="Tetracyclin repressor-like, C-terminal domain"/>
    <property type="match status" value="1"/>
</dbReference>
<evidence type="ECO:0000256" key="2">
    <source>
        <dbReference type="ARBA" id="ARBA00023125"/>
    </source>
</evidence>
<dbReference type="AlphaFoldDB" id="A0A6A7NB23"/>